<proteinExistence type="predicted"/>
<dbReference type="EMBL" id="LFXA01000009">
    <property type="protein sequence ID" value="KNB52000.1"/>
    <property type="molecule type" value="Genomic_DNA"/>
</dbReference>
<dbReference type="AlphaFoldDB" id="A0A0K9XF24"/>
<comment type="caution">
    <text evidence="3">The sequence shown here is derived from an EMBL/GenBank/DDBJ whole genome shotgun (WGS) entry which is preliminary data.</text>
</comment>
<reference evidence="4" key="1">
    <citation type="submission" date="2015-07" db="EMBL/GenBank/DDBJ databases">
        <title>Draft genome sequence of Streptomyces sp. CMAA 1322, a bacterium isolated from Caatinga biome, from dry forest semiarid of Brazil.</title>
        <authorList>
            <person name="Santos S.N."/>
            <person name="Gacesa R."/>
            <person name="Taketani R.G."/>
            <person name="Long P.F."/>
            <person name="Melo I.S."/>
        </authorList>
    </citation>
    <scope>NUCLEOTIDE SEQUENCE [LARGE SCALE GENOMIC DNA]</scope>
    <source>
        <strain evidence="4">CMAA 1322</strain>
    </source>
</reference>
<gene>
    <name evidence="3" type="ORF">AC230_15300</name>
</gene>
<keyword evidence="2" id="KW-0812">Transmembrane</keyword>
<dbReference type="PATRIC" id="fig|1678637.3.peg.3298"/>
<evidence type="ECO:0000313" key="3">
    <source>
        <dbReference type="EMBL" id="KNB52000.1"/>
    </source>
</evidence>
<dbReference type="STRING" id="1678637.AC230_15300"/>
<feature type="region of interest" description="Disordered" evidence="1">
    <location>
        <begin position="172"/>
        <end position="217"/>
    </location>
</feature>
<evidence type="ECO:0000313" key="4">
    <source>
        <dbReference type="Proteomes" id="UP000037288"/>
    </source>
</evidence>
<feature type="compositionally biased region" description="Low complexity" evidence="1">
    <location>
        <begin position="14"/>
        <end position="29"/>
    </location>
</feature>
<protein>
    <submittedName>
        <fullName evidence="3">Uncharacterized protein</fullName>
    </submittedName>
</protein>
<keyword evidence="4" id="KW-1185">Reference proteome</keyword>
<name>A0A0K9XF24_9ACTN</name>
<organism evidence="3 4">
    <name type="scientific">Streptomyces caatingaensis</name>
    <dbReference type="NCBI Taxonomy" id="1678637"/>
    <lineage>
        <taxon>Bacteria</taxon>
        <taxon>Bacillati</taxon>
        <taxon>Actinomycetota</taxon>
        <taxon>Actinomycetes</taxon>
        <taxon>Kitasatosporales</taxon>
        <taxon>Streptomycetaceae</taxon>
        <taxon>Streptomyces</taxon>
    </lineage>
</organism>
<sequence>MAALGALTVTAAAPPARADGDAGPPAAHGTSPGARAVRGAPEGADGPLLEPGAERTYTDTLAPGEHKSYRVRLDAGSDAYVSAVALPRPGATPGLRDGIDLSLRAADGTPCGPARHRSFLSEGGAYPLADHTERLAGTGGACGAAGTYRFVVARGDADGGDASPLPVELRYTTGHPAATGSPAPDPGPGGWSSQPPSAPAGPVREVAGGRGFDDAARVDGGTWRDRIRPGETRFYRVAVPAGHQLFAKAVFGSAPGPYVANGVRLGLSDAARGHVMNRTGGYGGDAAAVVLATPPAGGPGALRGGEAERGMARPGWYVLQLSLNPKAAGGRPDPVPVRLAIGTAPARKEAGADALPRVPVGRPVPLRSTGAEGDGGWLRVAGYAGVGTGTALLLGLGGWVLLARRADGRSVRGR</sequence>
<evidence type="ECO:0000256" key="2">
    <source>
        <dbReference type="SAM" id="Phobius"/>
    </source>
</evidence>
<keyword evidence="2" id="KW-0472">Membrane</keyword>
<evidence type="ECO:0000256" key="1">
    <source>
        <dbReference type="SAM" id="MobiDB-lite"/>
    </source>
</evidence>
<feature type="region of interest" description="Disordered" evidence="1">
    <location>
        <begin position="14"/>
        <end position="52"/>
    </location>
</feature>
<accession>A0A0K9XF24</accession>
<dbReference type="Proteomes" id="UP000037288">
    <property type="component" value="Unassembled WGS sequence"/>
</dbReference>
<feature type="transmembrane region" description="Helical" evidence="2">
    <location>
        <begin position="380"/>
        <end position="402"/>
    </location>
</feature>
<keyword evidence="2" id="KW-1133">Transmembrane helix</keyword>